<sequence length="213" mass="24433">MSIGSYLKLLFIPADPHTEFIKAPIQGDPTDAGSSPPYTEINLSQEQDDNYHLVQEFQFEDPSHPLHNQQQTSPIDRMIQKAAVQAGSITMFALMWLALFIWIIYGFITNFSDKWQIFIQDGQSIQTYVWDTLLMRQQLDDSMMFLRLFGLLKSRSHGCHLRLIGLISEVDRQTRQQQETQSSTDEAVNPFADPNADINLIDSVLALVQQWAR</sequence>
<evidence type="ECO:0000313" key="2">
    <source>
        <dbReference type="Proteomes" id="UP001165064"/>
    </source>
</evidence>
<dbReference type="Proteomes" id="UP001165064">
    <property type="component" value="Unassembled WGS sequence"/>
</dbReference>
<keyword evidence="2" id="KW-1185">Reference proteome</keyword>
<name>A0ACB5TQ04_AMBMO</name>
<gene>
    <name evidence="1" type="ORF">Amon02_000915900</name>
</gene>
<comment type="caution">
    <text evidence="1">The sequence shown here is derived from an EMBL/GenBank/DDBJ whole genome shotgun (WGS) entry which is preliminary data.</text>
</comment>
<accession>A0ACB5TQ04</accession>
<evidence type="ECO:0000313" key="1">
    <source>
        <dbReference type="EMBL" id="GME92773.1"/>
    </source>
</evidence>
<organism evidence="1 2">
    <name type="scientific">Ambrosiozyma monospora</name>
    <name type="common">Yeast</name>
    <name type="synonym">Endomycopsis monosporus</name>
    <dbReference type="NCBI Taxonomy" id="43982"/>
    <lineage>
        <taxon>Eukaryota</taxon>
        <taxon>Fungi</taxon>
        <taxon>Dikarya</taxon>
        <taxon>Ascomycota</taxon>
        <taxon>Saccharomycotina</taxon>
        <taxon>Pichiomycetes</taxon>
        <taxon>Pichiales</taxon>
        <taxon>Pichiaceae</taxon>
        <taxon>Ambrosiozyma</taxon>
    </lineage>
</organism>
<proteinExistence type="predicted"/>
<reference evidence="1" key="1">
    <citation type="submission" date="2023-04" db="EMBL/GenBank/DDBJ databases">
        <title>Ambrosiozyma monospora NBRC 10751.</title>
        <authorList>
            <person name="Ichikawa N."/>
            <person name="Sato H."/>
            <person name="Tonouchi N."/>
        </authorList>
    </citation>
    <scope>NUCLEOTIDE SEQUENCE</scope>
    <source>
        <strain evidence="1">NBRC 10751</strain>
    </source>
</reference>
<protein>
    <submittedName>
        <fullName evidence="1">Unnamed protein product</fullName>
    </submittedName>
</protein>
<dbReference type="EMBL" id="BSXS01008518">
    <property type="protein sequence ID" value="GME92773.1"/>
    <property type="molecule type" value="Genomic_DNA"/>
</dbReference>